<evidence type="ECO:0000313" key="2">
    <source>
        <dbReference type="EMBL" id="MDT0301239.1"/>
    </source>
</evidence>
<sequence>MTEPTSTRAAHGDPPLRPSTGRERVVPAAPSGADARRRTPGRRNTVGPHPPKSGPAGFDQEETRI</sequence>
<proteinExistence type="predicted"/>
<accession>A0ABU2KPP1</accession>
<evidence type="ECO:0000313" key="3">
    <source>
        <dbReference type="Proteomes" id="UP001183226"/>
    </source>
</evidence>
<keyword evidence="3" id="KW-1185">Reference proteome</keyword>
<gene>
    <name evidence="2" type="ORF">RM446_03830</name>
</gene>
<evidence type="ECO:0000256" key="1">
    <source>
        <dbReference type="SAM" id="MobiDB-lite"/>
    </source>
</evidence>
<organism evidence="2 3">
    <name type="scientific">Streptomonospora wellingtoniae</name>
    <dbReference type="NCBI Taxonomy" id="3075544"/>
    <lineage>
        <taxon>Bacteria</taxon>
        <taxon>Bacillati</taxon>
        <taxon>Actinomycetota</taxon>
        <taxon>Actinomycetes</taxon>
        <taxon>Streptosporangiales</taxon>
        <taxon>Nocardiopsidaceae</taxon>
        <taxon>Streptomonospora</taxon>
    </lineage>
</organism>
<protein>
    <submittedName>
        <fullName evidence="2">Uncharacterized protein</fullName>
    </submittedName>
</protein>
<name>A0ABU2KPP1_9ACTN</name>
<feature type="region of interest" description="Disordered" evidence="1">
    <location>
        <begin position="1"/>
        <end position="65"/>
    </location>
</feature>
<dbReference type="EMBL" id="JAVREK010000003">
    <property type="protein sequence ID" value="MDT0301239.1"/>
    <property type="molecule type" value="Genomic_DNA"/>
</dbReference>
<reference evidence="3" key="1">
    <citation type="submission" date="2023-07" db="EMBL/GenBank/DDBJ databases">
        <title>30 novel species of actinomycetes from the DSMZ collection.</title>
        <authorList>
            <person name="Nouioui I."/>
        </authorList>
    </citation>
    <scope>NUCLEOTIDE SEQUENCE [LARGE SCALE GENOMIC DNA]</scope>
    <source>
        <strain evidence="3">DSM 45055</strain>
    </source>
</reference>
<dbReference type="RefSeq" id="WP_311543680.1">
    <property type="nucleotide sequence ID" value="NZ_JAVREK010000003.1"/>
</dbReference>
<comment type="caution">
    <text evidence="2">The sequence shown here is derived from an EMBL/GenBank/DDBJ whole genome shotgun (WGS) entry which is preliminary data.</text>
</comment>
<dbReference type="Proteomes" id="UP001183226">
    <property type="component" value="Unassembled WGS sequence"/>
</dbReference>